<accession>A0ABY5P8W6</accession>
<evidence type="ECO:0000313" key="2">
    <source>
        <dbReference type="EMBL" id="UUX35187.1"/>
    </source>
</evidence>
<dbReference type="SMART" id="SM00953">
    <property type="entry name" value="RES"/>
    <property type="match status" value="1"/>
</dbReference>
<protein>
    <submittedName>
        <fullName evidence="2">RES family NAD+ phosphorylase</fullName>
    </submittedName>
</protein>
<dbReference type="Proteomes" id="UP001315967">
    <property type="component" value="Chromosome"/>
</dbReference>
<feature type="domain" description="RES" evidence="1">
    <location>
        <begin position="189"/>
        <end position="340"/>
    </location>
</feature>
<reference evidence="2 3" key="1">
    <citation type="submission" date="2022-08" db="EMBL/GenBank/DDBJ databases">
        <title>Aerococcaceae sp. nov isolated from spoiled eye mask.</title>
        <authorList>
            <person name="Zhou G."/>
            <person name="Xie X.-B."/>
            <person name="Shi Q.-S."/>
            <person name="Wang Y.-S."/>
            <person name="Wen X."/>
            <person name="Peng H."/>
            <person name="Yang X.-J."/>
            <person name="Tao H.-B."/>
            <person name="Huang X.-M."/>
        </authorList>
    </citation>
    <scope>NUCLEOTIDE SEQUENCE [LARGE SCALE GENOMIC DNA]</scope>
    <source>
        <strain evidence="3">DM20194951</strain>
    </source>
</reference>
<name>A0ABY5P8W6_9LACT</name>
<gene>
    <name evidence="2" type="ORF">NRE15_05970</name>
</gene>
<organism evidence="2 3">
    <name type="scientific">Fundicoccus culcitae</name>
    <dbReference type="NCBI Taxonomy" id="2969821"/>
    <lineage>
        <taxon>Bacteria</taxon>
        <taxon>Bacillati</taxon>
        <taxon>Bacillota</taxon>
        <taxon>Bacilli</taxon>
        <taxon>Lactobacillales</taxon>
        <taxon>Aerococcaceae</taxon>
        <taxon>Fundicoccus</taxon>
    </lineage>
</organism>
<sequence length="355" mass="40554">MKCCVNCFKDSEIIGIVSGVKTEGDCDFCGSTNVAICNLDYPELKNNFERLLDVYAPVSEFKGEIPRHKTDMIKNILSRDWSIFNLEPEKIDRFLMELLQEQYQANPELFDGPVLLKGTNQEDYLKQFSILGVHTWEDFTTEIKTKNRFHTEIINKDLLRRIVNFCNDTYQEGQVFYRARIMTAGENFTKEEMGPPPPGKASAGRANPEGISCLYLSDSRDTTLHETRSGMHDAVTVGTFILRNDIEVVDLTAIDKISPFLMQDIDLIAANIDHLRKIGNEISKPLRRHESTLNYLPTQFISDYIKSIGLAGIKYESTMRNNGINLAIFDENLFECTEVENYNISAISYSFKTFK</sequence>
<evidence type="ECO:0000259" key="1">
    <source>
        <dbReference type="SMART" id="SM00953"/>
    </source>
</evidence>
<dbReference type="Pfam" id="PF08808">
    <property type="entry name" value="RES"/>
    <property type="match status" value="1"/>
</dbReference>
<dbReference type="EMBL" id="CP102453">
    <property type="protein sequence ID" value="UUX35187.1"/>
    <property type="molecule type" value="Genomic_DNA"/>
</dbReference>
<dbReference type="RefSeq" id="WP_313794680.1">
    <property type="nucleotide sequence ID" value="NZ_CP102453.1"/>
</dbReference>
<dbReference type="InterPro" id="IPR014914">
    <property type="entry name" value="RES_dom"/>
</dbReference>
<keyword evidence="3" id="KW-1185">Reference proteome</keyword>
<proteinExistence type="predicted"/>
<evidence type="ECO:0000313" key="3">
    <source>
        <dbReference type="Proteomes" id="UP001315967"/>
    </source>
</evidence>